<accession>A0AAX0Q7K4</accession>
<dbReference type="RefSeq" id="WP_095642218.1">
    <property type="nucleotide sequence ID" value="NZ_LMVO01000020.1"/>
</dbReference>
<sequence>MKKMILAGMTCMVLLLVVCTAGCINMGSDSIVGSWYSQDEYYSSGVYYDLKYVFDADGTGTEYWYISYSGKLDDTYDFTWKNVGNGEYLVSFVEPFYLSGSTLYDDYDITYYKK</sequence>
<evidence type="ECO:0000313" key="2">
    <source>
        <dbReference type="Proteomes" id="UP000243820"/>
    </source>
</evidence>
<comment type="caution">
    <text evidence="1">The sequence shown here is derived from an EMBL/GenBank/DDBJ whole genome shotgun (WGS) entry which is preliminary data.</text>
</comment>
<name>A0AAX0Q7K4_9EURY</name>
<evidence type="ECO:0000313" key="1">
    <source>
        <dbReference type="EMBL" id="PAV09235.1"/>
    </source>
</evidence>
<gene>
    <name evidence="1" type="ORF">ASJ83_08330</name>
</gene>
<organism evidence="1 2">
    <name type="scientific">Methanocorpusculum parvum</name>
    <dbReference type="NCBI Taxonomy" id="2193"/>
    <lineage>
        <taxon>Archaea</taxon>
        <taxon>Methanobacteriati</taxon>
        <taxon>Methanobacteriota</taxon>
        <taxon>Stenosarchaea group</taxon>
        <taxon>Methanomicrobia</taxon>
        <taxon>Methanomicrobiales</taxon>
        <taxon>Methanocorpusculaceae</taxon>
        <taxon>Methanocorpusculum</taxon>
    </lineage>
</organism>
<dbReference type="EMBL" id="LMVO01000020">
    <property type="protein sequence ID" value="PAV09235.1"/>
    <property type="molecule type" value="Genomic_DNA"/>
</dbReference>
<keyword evidence="2" id="KW-1185">Reference proteome</keyword>
<evidence type="ECO:0008006" key="3">
    <source>
        <dbReference type="Google" id="ProtNLM"/>
    </source>
</evidence>
<reference evidence="1 2" key="1">
    <citation type="journal article" date="2017" name="BMC Genomics">
        <title>Genomic analysis of methanogenic archaea reveals a shift towards energy conservation.</title>
        <authorList>
            <person name="Gilmore S.P."/>
            <person name="Henske J.K."/>
            <person name="Sexton J.A."/>
            <person name="Solomon K.V."/>
            <person name="Seppala S."/>
            <person name="Yoo J.I."/>
            <person name="Huyett L.M."/>
            <person name="Pressman A."/>
            <person name="Cogan J.Z."/>
            <person name="Kivenson V."/>
            <person name="Peng X."/>
            <person name="Tan Y."/>
            <person name="Valentine D.L."/>
            <person name="O'Malley M.A."/>
        </authorList>
    </citation>
    <scope>NUCLEOTIDE SEQUENCE [LARGE SCALE GENOMIC DNA]</scope>
    <source>
        <strain evidence="1 2">XII</strain>
    </source>
</reference>
<proteinExistence type="predicted"/>
<dbReference type="AlphaFoldDB" id="A0AAX0Q7K4"/>
<dbReference type="Proteomes" id="UP000243820">
    <property type="component" value="Unassembled WGS sequence"/>
</dbReference>
<protein>
    <recommendedName>
        <fullName evidence="3">Lipoprotein</fullName>
    </recommendedName>
</protein>